<feature type="compositionally biased region" description="Low complexity" evidence="1">
    <location>
        <begin position="30"/>
        <end position="58"/>
    </location>
</feature>
<evidence type="ECO:0000313" key="4">
    <source>
        <dbReference type="EMBL" id="MBP3962438.1"/>
    </source>
</evidence>
<dbReference type="SUPFAM" id="SSF53850">
    <property type="entry name" value="Periplasmic binding protein-like II"/>
    <property type="match status" value="1"/>
</dbReference>
<dbReference type="RefSeq" id="WP_210656652.1">
    <property type="nucleotide sequence ID" value="NZ_JAGKSP010000002.1"/>
</dbReference>
<dbReference type="Proteomes" id="UP000673394">
    <property type="component" value="Unassembled WGS sequence"/>
</dbReference>
<dbReference type="Gene3D" id="3.40.190.10">
    <property type="entry name" value="Periplasmic binding protein-like II"/>
    <property type="match status" value="2"/>
</dbReference>
<feature type="chain" id="PRO_5047094242" evidence="2">
    <location>
        <begin position="23"/>
        <end position="542"/>
    </location>
</feature>
<sequence length="542" mass="59111">MKQVSKGSFVLSSLLLSLSLVAAGCSSGTNNNAANNEKPANQAQESSTNTNTGTANTTEAPKTLEPYEVVMVYPDGKQNDLGVVQTAMNDYLKQTYPDMNMTVKLNPIDWSAYADKTNLMMSSGQKFDLIWTANWMNFDAQVNKGGLLPLDDLLAQNAPDIEAIEGKFHDGALRNGKIYGVHVHQELGNPQGVAISKALVDKYNLDLSALKSGEFKDLGPILKTIKENEPGVTPAVGPSFPLGAYYGSGSTANIVGPIGLDLRDTDPNNTYKVVNTYATPRYMELAKLTREWFKAGYINKDATTPGVDIWKKFQAKTAFASIGSDLDILAGTEIGLPQLMPSKTSSVGSDIIQVPLNIDRLQTTKLAATMQGISQTSKDPARAMMLLNLFYKDQKLLSLFNFGVEGTHYVLKDGQVALPDGKTQDTVGFYHDNMWQIGNQMLNYTRVGEDPNKYKNYEEFNAKVSSNPSPILGFVFNSEPVKNELIAVSKVQSTFDPGLQSGQLDPEVEIPKLIQKLQGAGIDKIIAEAQKQLDEWRAANGK</sequence>
<dbReference type="InterPro" id="IPR050490">
    <property type="entry name" value="Bact_solute-bd_prot1"/>
</dbReference>
<reference evidence="4 5" key="1">
    <citation type="submission" date="2021-04" db="EMBL/GenBank/DDBJ databases">
        <title>Paenibacillus sp. DLE-14 whole genome sequence.</title>
        <authorList>
            <person name="Ham Y.J."/>
        </authorList>
    </citation>
    <scope>NUCLEOTIDE SEQUENCE [LARGE SCALE GENOMIC DNA]</scope>
    <source>
        <strain evidence="4 5">DLE-14</strain>
    </source>
</reference>
<proteinExistence type="predicted"/>
<dbReference type="PANTHER" id="PTHR43649:SF17">
    <property type="entry name" value="ABC TRANSPORTER SOLUTE BINDING PROTEIN-SUGAR TRANSPORT"/>
    <property type="match status" value="1"/>
</dbReference>
<dbReference type="EMBL" id="JAGKSP010000002">
    <property type="protein sequence ID" value="MBP3962438.1"/>
    <property type="molecule type" value="Genomic_DNA"/>
</dbReference>
<keyword evidence="5" id="KW-1185">Reference proteome</keyword>
<gene>
    <name evidence="4" type="ORF">I8J30_06935</name>
</gene>
<accession>A0ABS5C8U4</accession>
<protein>
    <submittedName>
        <fullName evidence="4">ABC transporter substrate-binding protein</fullName>
    </submittedName>
</protein>
<evidence type="ECO:0000256" key="2">
    <source>
        <dbReference type="SAM" id="SignalP"/>
    </source>
</evidence>
<evidence type="ECO:0000313" key="5">
    <source>
        <dbReference type="Proteomes" id="UP000673394"/>
    </source>
</evidence>
<feature type="signal peptide" evidence="2">
    <location>
        <begin position="1"/>
        <end position="22"/>
    </location>
</feature>
<dbReference type="InterPro" id="IPR006059">
    <property type="entry name" value="SBP"/>
</dbReference>
<dbReference type="PROSITE" id="PS51257">
    <property type="entry name" value="PROKAR_LIPOPROTEIN"/>
    <property type="match status" value="1"/>
</dbReference>
<evidence type="ECO:0000259" key="3">
    <source>
        <dbReference type="Pfam" id="PF12010"/>
    </source>
</evidence>
<evidence type="ECO:0000256" key="1">
    <source>
        <dbReference type="SAM" id="MobiDB-lite"/>
    </source>
</evidence>
<dbReference type="Pfam" id="PF12010">
    <property type="entry name" value="DUF3502"/>
    <property type="match status" value="1"/>
</dbReference>
<feature type="region of interest" description="Disordered" evidence="1">
    <location>
        <begin position="30"/>
        <end position="61"/>
    </location>
</feature>
<comment type="caution">
    <text evidence="4">The sequence shown here is derived from an EMBL/GenBank/DDBJ whole genome shotgun (WGS) entry which is preliminary data.</text>
</comment>
<keyword evidence="2" id="KW-0732">Signal</keyword>
<organism evidence="4 5">
    <name type="scientific">Paenibacillus lignilyticus</name>
    <dbReference type="NCBI Taxonomy" id="1172615"/>
    <lineage>
        <taxon>Bacteria</taxon>
        <taxon>Bacillati</taxon>
        <taxon>Bacillota</taxon>
        <taxon>Bacilli</taxon>
        <taxon>Bacillales</taxon>
        <taxon>Paenibacillaceae</taxon>
        <taxon>Paenibacillus</taxon>
    </lineage>
</organism>
<name>A0ABS5C8U4_9BACL</name>
<feature type="domain" description="DUF3502" evidence="3">
    <location>
        <begin position="470"/>
        <end position="538"/>
    </location>
</feature>
<dbReference type="Pfam" id="PF01547">
    <property type="entry name" value="SBP_bac_1"/>
    <property type="match status" value="1"/>
</dbReference>
<dbReference type="PANTHER" id="PTHR43649">
    <property type="entry name" value="ARABINOSE-BINDING PROTEIN-RELATED"/>
    <property type="match status" value="1"/>
</dbReference>
<dbReference type="InterPro" id="IPR022627">
    <property type="entry name" value="DUF3502"/>
</dbReference>